<keyword evidence="7 9" id="KW-1015">Disulfide bond</keyword>
<dbReference type="PROSITE" id="PS52012">
    <property type="entry name" value="CFEM"/>
    <property type="match status" value="1"/>
</dbReference>
<evidence type="ECO:0000256" key="7">
    <source>
        <dbReference type="ARBA" id="ARBA00023157"/>
    </source>
</evidence>
<dbReference type="GO" id="GO:0005576">
    <property type="term" value="C:extracellular region"/>
    <property type="evidence" value="ECO:0007669"/>
    <property type="project" value="UniProtKB-SubCell"/>
</dbReference>
<keyword evidence="5" id="KW-0472">Membrane</keyword>
<comment type="caution">
    <text evidence="12">The sequence shown here is derived from an EMBL/GenBank/DDBJ whole genome shotgun (WGS) entry which is preliminary data.</text>
</comment>
<feature type="chain" id="PRO_5042615694" description="CFEM domain-containing protein" evidence="10">
    <location>
        <begin position="17"/>
        <end position="153"/>
    </location>
</feature>
<feature type="binding site" description="axial binding residue" evidence="9">
    <location>
        <position position="44"/>
    </location>
    <ligand>
        <name>heme</name>
        <dbReference type="ChEBI" id="CHEBI:30413"/>
    </ligand>
    <ligandPart>
        <name>Fe</name>
        <dbReference type="ChEBI" id="CHEBI:18248"/>
    </ligandPart>
</feature>
<proteinExistence type="inferred from homology"/>
<dbReference type="InterPro" id="IPR008427">
    <property type="entry name" value="Extracellular_membr_CFEM_dom"/>
</dbReference>
<reference evidence="12" key="1">
    <citation type="submission" date="2021-06" db="EMBL/GenBank/DDBJ databases">
        <title>Comparative genomics, transcriptomics and evolutionary studies reveal genomic signatures of adaptation to plant cell wall in hemibiotrophic fungi.</title>
        <authorList>
            <consortium name="DOE Joint Genome Institute"/>
            <person name="Baroncelli R."/>
            <person name="Diaz J.F."/>
            <person name="Benocci T."/>
            <person name="Peng M."/>
            <person name="Battaglia E."/>
            <person name="Haridas S."/>
            <person name="Andreopoulos W."/>
            <person name="Labutti K."/>
            <person name="Pangilinan J."/>
            <person name="Floch G.L."/>
            <person name="Makela M.R."/>
            <person name="Henrissat B."/>
            <person name="Grigoriev I.V."/>
            <person name="Crouch J.A."/>
            <person name="De Vries R.P."/>
            <person name="Sukno S.A."/>
            <person name="Thon M.R."/>
        </authorList>
    </citation>
    <scope>NUCLEOTIDE SEQUENCE</scope>
    <source>
        <strain evidence="12">CBS 193.32</strain>
    </source>
</reference>
<evidence type="ECO:0000313" key="13">
    <source>
        <dbReference type="Proteomes" id="UP001224890"/>
    </source>
</evidence>
<evidence type="ECO:0000313" key="12">
    <source>
        <dbReference type="EMBL" id="KAK1675942.1"/>
    </source>
</evidence>
<feature type="signal peptide" evidence="10">
    <location>
        <begin position="1"/>
        <end position="16"/>
    </location>
</feature>
<keyword evidence="5" id="KW-0325">Glycoprotein</keyword>
<dbReference type="AlphaFoldDB" id="A0AAJ0AL81"/>
<name>A0AAJ0AL81_9PEZI</name>
<comment type="similarity">
    <text evidence="3">Belongs to the RBT5 family.</text>
</comment>
<organism evidence="12 13">
    <name type="scientific">Colletotrichum godetiae</name>
    <dbReference type="NCBI Taxonomy" id="1209918"/>
    <lineage>
        <taxon>Eukaryota</taxon>
        <taxon>Fungi</taxon>
        <taxon>Dikarya</taxon>
        <taxon>Ascomycota</taxon>
        <taxon>Pezizomycotina</taxon>
        <taxon>Sordariomycetes</taxon>
        <taxon>Hypocreomycetidae</taxon>
        <taxon>Glomerellales</taxon>
        <taxon>Glomerellaceae</taxon>
        <taxon>Colletotrichum</taxon>
        <taxon>Colletotrichum acutatum species complex</taxon>
    </lineage>
</organism>
<keyword evidence="4" id="KW-0964">Secreted</keyword>
<keyword evidence="9" id="KW-0479">Metal-binding</keyword>
<gene>
    <name evidence="12" type="ORF">BDP55DRAFT_117683</name>
</gene>
<keyword evidence="9" id="KW-0408">Iron</keyword>
<evidence type="ECO:0000256" key="10">
    <source>
        <dbReference type="SAM" id="SignalP"/>
    </source>
</evidence>
<evidence type="ECO:0000256" key="8">
    <source>
        <dbReference type="ARBA" id="ARBA00023288"/>
    </source>
</evidence>
<dbReference type="Pfam" id="PF05730">
    <property type="entry name" value="CFEM"/>
    <property type="match status" value="1"/>
</dbReference>
<feature type="disulfide bond" evidence="9">
    <location>
        <begin position="40"/>
        <end position="47"/>
    </location>
</feature>
<protein>
    <recommendedName>
        <fullName evidence="11">CFEM domain-containing protein</fullName>
    </recommendedName>
</protein>
<keyword evidence="8" id="KW-0449">Lipoprotein</keyword>
<evidence type="ECO:0000256" key="6">
    <source>
        <dbReference type="ARBA" id="ARBA00022729"/>
    </source>
</evidence>
<keyword evidence="13" id="KW-1185">Reference proteome</keyword>
<sequence length="153" mass="14469">MKFSAAIIAFAGLVAAQSLADVPTCAQKCLADAVTSTGKCTAGDISCLCSPANYQAIVTAGTPCVLASCGADVAVNQVLPAAGKISASVAVTSAVSSAAAGTTRTAVVTSATTTTSGSSTATATVTPVTVNGAATQGPVGLLAALALGALAYL</sequence>
<accession>A0AAJ0AL81</accession>
<dbReference type="GO" id="GO:0098552">
    <property type="term" value="C:side of membrane"/>
    <property type="evidence" value="ECO:0007669"/>
    <property type="project" value="UniProtKB-KW"/>
</dbReference>
<dbReference type="SMART" id="SM00747">
    <property type="entry name" value="CFEM"/>
    <property type="match status" value="1"/>
</dbReference>
<dbReference type="Proteomes" id="UP001224890">
    <property type="component" value="Unassembled WGS sequence"/>
</dbReference>
<feature type="domain" description="CFEM" evidence="11">
    <location>
        <begin position="1"/>
        <end position="122"/>
    </location>
</feature>
<keyword evidence="9" id="KW-0349">Heme</keyword>
<evidence type="ECO:0000256" key="9">
    <source>
        <dbReference type="PROSITE-ProRule" id="PRU01356"/>
    </source>
</evidence>
<evidence type="ECO:0000256" key="2">
    <source>
        <dbReference type="ARBA" id="ARBA00004613"/>
    </source>
</evidence>
<dbReference type="EMBL" id="JAHMHR010000019">
    <property type="protein sequence ID" value="KAK1675942.1"/>
    <property type="molecule type" value="Genomic_DNA"/>
</dbReference>
<keyword evidence="5" id="KW-0336">GPI-anchor</keyword>
<evidence type="ECO:0000256" key="4">
    <source>
        <dbReference type="ARBA" id="ARBA00022525"/>
    </source>
</evidence>
<evidence type="ECO:0000256" key="3">
    <source>
        <dbReference type="ARBA" id="ARBA00010031"/>
    </source>
</evidence>
<evidence type="ECO:0000256" key="1">
    <source>
        <dbReference type="ARBA" id="ARBA00004589"/>
    </source>
</evidence>
<dbReference type="GeneID" id="85449951"/>
<evidence type="ECO:0000259" key="11">
    <source>
        <dbReference type="PROSITE" id="PS52012"/>
    </source>
</evidence>
<keyword evidence="6 10" id="KW-0732">Signal</keyword>
<dbReference type="RefSeq" id="XP_060429945.1">
    <property type="nucleotide sequence ID" value="XM_060565425.1"/>
</dbReference>
<evidence type="ECO:0000256" key="5">
    <source>
        <dbReference type="ARBA" id="ARBA00022622"/>
    </source>
</evidence>
<dbReference type="GO" id="GO:0046872">
    <property type="term" value="F:metal ion binding"/>
    <property type="evidence" value="ECO:0007669"/>
    <property type="project" value="UniProtKB-UniRule"/>
</dbReference>
<comment type="subcellular location">
    <subcellularLocation>
        <location evidence="1">Membrane</location>
        <topology evidence="1">Lipid-anchor</topology>
        <topology evidence="1">GPI-anchor</topology>
    </subcellularLocation>
    <subcellularLocation>
        <location evidence="2">Secreted</location>
    </subcellularLocation>
</comment>
<comment type="caution">
    <text evidence="9">Lacks conserved residue(s) required for the propagation of feature annotation.</text>
</comment>